<organism evidence="3">
    <name type="scientific">Lutzomyia longipalpis</name>
    <name type="common">Sand fly</name>
    <dbReference type="NCBI Taxonomy" id="7200"/>
    <lineage>
        <taxon>Eukaryota</taxon>
        <taxon>Metazoa</taxon>
        <taxon>Ecdysozoa</taxon>
        <taxon>Arthropoda</taxon>
        <taxon>Hexapoda</taxon>
        <taxon>Insecta</taxon>
        <taxon>Pterygota</taxon>
        <taxon>Neoptera</taxon>
        <taxon>Endopterygota</taxon>
        <taxon>Diptera</taxon>
        <taxon>Nematocera</taxon>
        <taxon>Psychodoidea</taxon>
        <taxon>Psychodidae</taxon>
        <taxon>Lutzomyia</taxon>
        <taxon>Lutzomyia</taxon>
    </lineage>
</organism>
<protein>
    <submittedName>
        <fullName evidence="3">Putative secreted protein</fullName>
    </submittedName>
</protein>
<feature type="chain" id="PRO_5028826094" evidence="2">
    <location>
        <begin position="20"/>
        <end position="137"/>
    </location>
</feature>
<evidence type="ECO:0000313" key="3">
    <source>
        <dbReference type="EMBL" id="MBC1173356.1"/>
    </source>
</evidence>
<accession>A0A7G3AQ02</accession>
<dbReference type="AlphaFoldDB" id="A0A7G3AQ02"/>
<reference evidence="3" key="1">
    <citation type="journal article" date="2020" name="BMC">
        <title>Leishmania infection induces a limited differential gene expression in the sand fly midgut.</title>
        <authorList>
            <person name="Coutinho-Abreu I.V."/>
            <person name="Serafim T.D."/>
            <person name="Meneses C."/>
            <person name="Kamhawi S."/>
            <person name="Oliveira F."/>
            <person name="Valenzuela J.G."/>
        </authorList>
    </citation>
    <scope>NUCLEOTIDE SEQUENCE</scope>
    <source>
        <strain evidence="3">Jacobina</strain>
        <tissue evidence="3">Midgut</tissue>
    </source>
</reference>
<keyword evidence="2" id="KW-0732">Signal</keyword>
<name>A0A7G3AQ02_LUTLO</name>
<dbReference type="EMBL" id="GITU01004653">
    <property type="protein sequence ID" value="MBC1173356.1"/>
    <property type="molecule type" value="Transcribed_RNA"/>
</dbReference>
<sequence>MMTSVLMLILCIIFVGSFGKFSRYTPPLHVNSSSRYSRSTQKKPRGLRRRYVSCIERGNCSKISYAHSGQSIVSLSNHVALKLGNFSLCVRRNLTVITEESVSTRLPDSFSCEEDTPALPREPPLRAPPFPIGVSSS</sequence>
<proteinExistence type="predicted"/>
<feature type="signal peptide" evidence="2">
    <location>
        <begin position="1"/>
        <end position="19"/>
    </location>
</feature>
<feature type="region of interest" description="Disordered" evidence="1">
    <location>
        <begin position="108"/>
        <end position="137"/>
    </location>
</feature>
<evidence type="ECO:0000256" key="1">
    <source>
        <dbReference type="SAM" id="MobiDB-lite"/>
    </source>
</evidence>
<feature type="compositionally biased region" description="Pro residues" evidence="1">
    <location>
        <begin position="120"/>
        <end position="131"/>
    </location>
</feature>
<evidence type="ECO:0000256" key="2">
    <source>
        <dbReference type="SAM" id="SignalP"/>
    </source>
</evidence>